<protein>
    <recommendedName>
        <fullName evidence="5">Crinkler effector protein N-terminal domain-containing protein</fullName>
    </recommendedName>
</protein>
<keyword evidence="7" id="KW-1185">Reference proteome</keyword>
<name>A0A9P3HJ42_9FUNG</name>
<comment type="caution">
    <text evidence="6">The sequence shown here is derived from an EMBL/GenBank/DDBJ whole genome shotgun (WGS) entry which is preliminary data.</text>
</comment>
<proteinExistence type="predicted"/>
<evidence type="ECO:0000256" key="1">
    <source>
        <dbReference type="ARBA" id="ARBA00004340"/>
    </source>
</evidence>
<organism evidence="6 7">
    <name type="scientific">Entomortierella parvispora</name>
    <dbReference type="NCBI Taxonomy" id="205924"/>
    <lineage>
        <taxon>Eukaryota</taxon>
        <taxon>Fungi</taxon>
        <taxon>Fungi incertae sedis</taxon>
        <taxon>Mucoromycota</taxon>
        <taxon>Mortierellomycotina</taxon>
        <taxon>Mortierellomycetes</taxon>
        <taxon>Mortierellales</taxon>
        <taxon>Mortierellaceae</taxon>
        <taxon>Entomortierella</taxon>
    </lineage>
</organism>
<feature type="domain" description="Crinkler effector protein N-terminal" evidence="5">
    <location>
        <begin position="62"/>
        <end position="155"/>
    </location>
</feature>
<gene>
    <name evidence="6" type="ORF">EMPS_09910</name>
</gene>
<dbReference type="Proteomes" id="UP000827284">
    <property type="component" value="Unassembled WGS sequence"/>
</dbReference>
<evidence type="ECO:0000256" key="2">
    <source>
        <dbReference type="ARBA" id="ARBA00004613"/>
    </source>
</evidence>
<dbReference type="AlphaFoldDB" id="A0A9P3HJ42"/>
<feature type="region of interest" description="Disordered" evidence="4">
    <location>
        <begin position="1"/>
        <end position="51"/>
    </location>
</feature>
<reference evidence="6" key="2">
    <citation type="journal article" date="2022" name="Microbiol. Resour. Announc.">
        <title>Whole-Genome Sequence of Entomortierella parvispora E1425, a Mucoromycotan Fungus Associated with Burkholderiaceae-Related Endosymbiotic Bacteria.</title>
        <authorList>
            <person name="Herlambang A."/>
            <person name="Guo Y."/>
            <person name="Takashima Y."/>
            <person name="Narisawa K."/>
            <person name="Ohta H."/>
            <person name="Nishizawa T."/>
        </authorList>
    </citation>
    <scope>NUCLEOTIDE SEQUENCE</scope>
    <source>
        <strain evidence="6">E1425</strain>
    </source>
</reference>
<accession>A0A9P3HJ42</accession>
<dbReference type="InterPro" id="IPR045379">
    <property type="entry name" value="Crinkler_N"/>
</dbReference>
<sequence>MTKNNGKGKAKSTSNLQPGSSAGSSTSPPRTATSHSSAADTSSKPAASPSAMTDITMAGKMLRLNCIMDGESSSFPVDIASSESVSKLKDEIKKEKDPEFNKIAADKLTLFHIEGGATTAQLSTASRKELADELENLETYFRNGADRSLIYIVVQSPSQAHAASTIRKKAIPSKGIYSELAQIVEESRQAHVKHNIDPAKVVAAQKKTLGPFYEKPLPYGETEDLMSPAMLGLLRNKQPMSTDNKTLLEIVGRDVGRTTGHSVVAMVGRSGSGKTATVIDLARTHFVIYCICCDPRSMASPDFKDPNFVTLAQDVEQMYASFPKPALNALNDLVQYDTSLKRLAGERVMLEFLARRLFLQVLFSIDPNLEPLQFFREQANGGAITIRELVKKLRMYDADTIVDMHHQVEKSLAEYLTKRGLGLVVALDEAQVAGNRILPRTFIAPSSIVENKILDGKGRILDIHLRGFLTPLCATLSHMRSTLVVLGTSMSLQDADDVYPAVGKRTNFHRITQFPMFNEEDVQNVLSELVDISDCTIPLVKLQMLTGRARFSVSVVTEMFECRHIEPHSSKQARLDKVVDLAIARSKLSLQAGVRQLLTDDETGDVAHLLGRMVLAYKLHGGKTQFSISTQADFVDKAVCSLQLQKDGVNWLMEEPLVVEVVEEELERLGKDLVFLGHLHQLYEILQNLGLKSSSKGNCLEPLVWRALQRFNNFYLVDLPFLKGIELPAWCQGLKLQINEINTAQGYGYGLRDDTRGDLEFLLERPSNKLMVEKSGTRQDGAWFFSDPQYAGSLGIKFYSNPISQSLHEENETSTDIRCSFLKADGEKMYKSLSRIREDFVESGGHKITGILRIHLELTRVQRIQHVTHIKKDPATGTEDVMVYINMSNMDDFFFDGIEEKKTEIIRLRDLIKYVIK</sequence>
<evidence type="ECO:0000313" key="6">
    <source>
        <dbReference type="EMBL" id="GJJ77551.1"/>
    </source>
</evidence>
<dbReference type="EMBL" id="BQFW01000013">
    <property type="protein sequence ID" value="GJJ77551.1"/>
    <property type="molecule type" value="Genomic_DNA"/>
</dbReference>
<evidence type="ECO:0000313" key="7">
    <source>
        <dbReference type="Proteomes" id="UP000827284"/>
    </source>
</evidence>
<evidence type="ECO:0000259" key="5">
    <source>
        <dbReference type="Pfam" id="PF20147"/>
    </source>
</evidence>
<dbReference type="GO" id="GO:0005576">
    <property type="term" value="C:extracellular region"/>
    <property type="evidence" value="ECO:0007669"/>
    <property type="project" value="UniProtKB-SubCell"/>
</dbReference>
<keyword evidence="3" id="KW-0964">Secreted</keyword>
<feature type="compositionally biased region" description="Low complexity" evidence="4">
    <location>
        <begin position="18"/>
        <end position="43"/>
    </location>
</feature>
<evidence type="ECO:0000256" key="3">
    <source>
        <dbReference type="ARBA" id="ARBA00022525"/>
    </source>
</evidence>
<comment type="subcellular location">
    <subcellularLocation>
        <location evidence="1">Host cell</location>
    </subcellularLocation>
    <subcellularLocation>
        <location evidence="2">Secreted</location>
    </subcellularLocation>
</comment>
<feature type="compositionally biased region" description="Basic residues" evidence="4">
    <location>
        <begin position="1"/>
        <end position="10"/>
    </location>
</feature>
<dbReference type="GO" id="GO:0043657">
    <property type="term" value="C:host cell"/>
    <property type="evidence" value="ECO:0007669"/>
    <property type="project" value="UniProtKB-SubCell"/>
</dbReference>
<dbReference type="OrthoDB" id="2420447at2759"/>
<reference evidence="6" key="1">
    <citation type="submission" date="2021-11" db="EMBL/GenBank/DDBJ databases">
        <authorList>
            <person name="Herlambang A."/>
            <person name="Guo Y."/>
            <person name="Takashima Y."/>
            <person name="Nishizawa T."/>
        </authorList>
    </citation>
    <scope>NUCLEOTIDE SEQUENCE</scope>
    <source>
        <strain evidence="6">E1425</strain>
    </source>
</reference>
<evidence type="ECO:0000256" key="4">
    <source>
        <dbReference type="SAM" id="MobiDB-lite"/>
    </source>
</evidence>
<dbReference type="Pfam" id="PF20147">
    <property type="entry name" value="Crinkler"/>
    <property type="match status" value="1"/>
</dbReference>